<evidence type="ECO:0000256" key="1">
    <source>
        <dbReference type="SAM" id="Phobius"/>
    </source>
</evidence>
<keyword evidence="1" id="KW-0472">Membrane</keyword>
<reference evidence="2" key="3">
    <citation type="submission" date="2025-09" db="UniProtKB">
        <authorList>
            <consortium name="Ensembl"/>
        </authorList>
    </citation>
    <scope>IDENTIFICATION</scope>
</reference>
<evidence type="ECO:0000313" key="2">
    <source>
        <dbReference type="Ensembl" id="ENSTNIP00000008491.1"/>
    </source>
</evidence>
<reference evidence="3" key="1">
    <citation type="journal article" date="2004" name="Nature">
        <title>Genome duplication in the teleost fish Tetraodon nigroviridis reveals the early vertebrate proto-karyotype.</title>
        <authorList>
            <person name="Jaillon O."/>
            <person name="Aury J.-M."/>
            <person name="Brunet F."/>
            <person name="Petit J.-L."/>
            <person name="Stange-Thomann N."/>
            <person name="Mauceli E."/>
            <person name="Bouneau L."/>
            <person name="Fischer C."/>
            <person name="Ozouf-Costaz C."/>
            <person name="Bernot A."/>
            <person name="Nicaud S."/>
            <person name="Jaffe D."/>
            <person name="Fisher S."/>
            <person name="Lutfalla G."/>
            <person name="Dossat C."/>
            <person name="Segurens B."/>
            <person name="Dasilva C."/>
            <person name="Salanoubat M."/>
            <person name="Levy M."/>
            <person name="Boudet N."/>
            <person name="Castellano S."/>
            <person name="Anthouard V."/>
            <person name="Jubin C."/>
            <person name="Castelli V."/>
            <person name="Katinka M."/>
            <person name="Vacherie B."/>
            <person name="Biemont C."/>
            <person name="Skalli Z."/>
            <person name="Cattolico L."/>
            <person name="Poulain J."/>
            <person name="De Berardinis V."/>
            <person name="Cruaud C."/>
            <person name="Duprat S."/>
            <person name="Brottier P."/>
            <person name="Coutanceau J.-P."/>
            <person name="Gouzy J."/>
            <person name="Parra G."/>
            <person name="Lardier G."/>
            <person name="Chapple C."/>
            <person name="McKernan K.J."/>
            <person name="McEwan P."/>
            <person name="Bosak S."/>
            <person name="Kellis M."/>
            <person name="Volff J.-N."/>
            <person name="Guigo R."/>
            <person name="Zody M.C."/>
            <person name="Mesirov J."/>
            <person name="Lindblad-Toh K."/>
            <person name="Birren B."/>
            <person name="Nusbaum C."/>
            <person name="Kahn D."/>
            <person name="Robinson-Rechavi M."/>
            <person name="Laudet V."/>
            <person name="Schachter V."/>
            <person name="Quetier F."/>
            <person name="Saurin W."/>
            <person name="Scarpelli C."/>
            <person name="Wincker P."/>
            <person name="Lander E.S."/>
            <person name="Weissenbach J."/>
            <person name="Roest Crollius H."/>
        </authorList>
    </citation>
    <scope>NUCLEOTIDE SEQUENCE [LARGE SCALE GENOMIC DNA]</scope>
</reference>
<keyword evidence="1" id="KW-1133">Transmembrane helix</keyword>
<dbReference type="InParanoid" id="H3CJR2"/>
<keyword evidence="1" id="KW-0812">Transmembrane</keyword>
<name>H3CJR2_TETNG</name>
<proteinExistence type="predicted"/>
<sequence>MGFPQIQNLTREMTEPEVVRWEQTAQQSLAVNNIIVLLGALTFGLQLCLVLFFVFRCWRLDGKMREALKHPKTISKGAAIPSLHTDIYKQASYQQQNKDPSWSQIVPVATAPHMNTTLLFTPPIPWDLVQG</sequence>
<feature type="transmembrane region" description="Helical" evidence="1">
    <location>
        <begin position="34"/>
        <end position="55"/>
    </location>
</feature>
<dbReference type="Ensembl" id="ENSTNIT00000008659.1">
    <property type="protein sequence ID" value="ENSTNIP00000008491.1"/>
    <property type="gene ID" value="ENSTNIG00000005775.1"/>
</dbReference>
<dbReference type="HOGENOM" id="CLU_158741_0_0_1"/>
<evidence type="ECO:0000313" key="3">
    <source>
        <dbReference type="Proteomes" id="UP000007303"/>
    </source>
</evidence>
<keyword evidence="3" id="KW-1185">Reference proteome</keyword>
<dbReference type="OMA" id="PIPWDLV"/>
<accession>H3CJR2</accession>
<dbReference type="AlphaFoldDB" id="H3CJR2"/>
<dbReference type="Proteomes" id="UP000007303">
    <property type="component" value="Unassembled WGS sequence"/>
</dbReference>
<protein>
    <submittedName>
        <fullName evidence="2">Uncharacterized protein</fullName>
    </submittedName>
</protein>
<reference evidence="2" key="2">
    <citation type="submission" date="2025-08" db="UniProtKB">
        <authorList>
            <consortium name="Ensembl"/>
        </authorList>
    </citation>
    <scope>IDENTIFICATION</scope>
</reference>
<organism evidence="2 3">
    <name type="scientific">Tetraodon nigroviridis</name>
    <name type="common">Spotted green pufferfish</name>
    <name type="synonym">Chelonodon nigroviridis</name>
    <dbReference type="NCBI Taxonomy" id="99883"/>
    <lineage>
        <taxon>Eukaryota</taxon>
        <taxon>Metazoa</taxon>
        <taxon>Chordata</taxon>
        <taxon>Craniata</taxon>
        <taxon>Vertebrata</taxon>
        <taxon>Euteleostomi</taxon>
        <taxon>Actinopterygii</taxon>
        <taxon>Neopterygii</taxon>
        <taxon>Teleostei</taxon>
        <taxon>Neoteleostei</taxon>
        <taxon>Acanthomorphata</taxon>
        <taxon>Eupercaria</taxon>
        <taxon>Tetraodontiformes</taxon>
        <taxon>Tetradontoidea</taxon>
        <taxon>Tetraodontidae</taxon>
        <taxon>Tetraodon</taxon>
    </lineage>
</organism>
<dbReference type="GeneTree" id="ENSGT00400000024636"/>